<name>A0A8J8P1S1_HALGN</name>
<evidence type="ECO:0000313" key="4">
    <source>
        <dbReference type="Proteomes" id="UP000785679"/>
    </source>
</evidence>
<feature type="compositionally biased region" description="Polar residues" evidence="2">
    <location>
        <begin position="43"/>
        <end position="69"/>
    </location>
</feature>
<evidence type="ECO:0008006" key="5">
    <source>
        <dbReference type="Google" id="ProtNLM"/>
    </source>
</evidence>
<dbReference type="EMBL" id="RRYP01002772">
    <property type="protein sequence ID" value="TNV84435.1"/>
    <property type="molecule type" value="Genomic_DNA"/>
</dbReference>
<evidence type="ECO:0000256" key="1">
    <source>
        <dbReference type="SAM" id="Coils"/>
    </source>
</evidence>
<keyword evidence="4" id="KW-1185">Reference proteome</keyword>
<feature type="region of interest" description="Disordered" evidence="2">
    <location>
        <begin position="1"/>
        <end position="69"/>
    </location>
</feature>
<gene>
    <name evidence="3" type="ORF">FGO68_gene16348</name>
</gene>
<sequence>MIESNSNSSPGAGSQQTQTVQNSAPSPSTHFFQQRTAPKITIREQSIPNNNSSQSLQTQPQRDSQKELSQQLGDLKLTEFNRHVEDYNLDFKENIMKKVEMIKLQDTYELQRKVDDLKREEQLACSTLTKEYMRKEQIESHLIDKFKSKKHLLMAIIAQWETNKRKRTLFMAWKKRMEGKKKDWQQGEYCHAFYLQGLKMRGMKAFKLYAQVAGNRMYERRVKERINISVQTRVLERQNEKEFLVAMIKELEEQLRIELRKKTILKAQCDQAYLRGVSAISMEALKMSQSTLKDFYAGMKMTTFDGSNIYHQIRKMNEDPVGTASLAAARNIETFGSNTALRGNNANGTPGGFNQSFGK</sequence>
<keyword evidence="1" id="KW-0175">Coiled coil</keyword>
<feature type="compositionally biased region" description="Polar residues" evidence="2">
    <location>
        <begin position="1"/>
        <end position="36"/>
    </location>
</feature>
<proteinExistence type="predicted"/>
<dbReference type="Proteomes" id="UP000785679">
    <property type="component" value="Unassembled WGS sequence"/>
</dbReference>
<feature type="coiled-coil region" evidence="1">
    <location>
        <begin position="234"/>
        <end position="268"/>
    </location>
</feature>
<evidence type="ECO:0000256" key="2">
    <source>
        <dbReference type="SAM" id="MobiDB-lite"/>
    </source>
</evidence>
<evidence type="ECO:0000313" key="3">
    <source>
        <dbReference type="EMBL" id="TNV84435.1"/>
    </source>
</evidence>
<dbReference type="AlphaFoldDB" id="A0A8J8P1S1"/>
<reference evidence="3" key="1">
    <citation type="submission" date="2019-06" db="EMBL/GenBank/DDBJ databases">
        <authorList>
            <person name="Zheng W."/>
        </authorList>
    </citation>
    <scope>NUCLEOTIDE SEQUENCE</scope>
    <source>
        <strain evidence="3">QDHG01</strain>
    </source>
</reference>
<comment type="caution">
    <text evidence="3">The sequence shown here is derived from an EMBL/GenBank/DDBJ whole genome shotgun (WGS) entry which is preliminary data.</text>
</comment>
<organism evidence="3 4">
    <name type="scientific">Halteria grandinella</name>
    <dbReference type="NCBI Taxonomy" id="5974"/>
    <lineage>
        <taxon>Eukaryota</taxon>
        <taxon>Sar</taxon>
        <taxon>Alveolata</taxon>
        <taxon>Ciliophora</taxon>
        <taxon>Intramacronucleata</taxon>
        <taxon>Spirotrichea</taxon>
        <taxon>Stichotrichia</taxon>
        <taxon>Sporadotrichida</taxon>
        <taxon>Halteriidae</taxon>
        <taxon>Halteria</taxon>
    </lineage>
</organism>
<dbReference type="OrthoDB" id="312419at2759"/>
<protein>
    <recommendedName>
        <fullName evidence="5">Protein of centriole 5</fullName>
    </recommendedName>
</protein>
<accession>A0A8J8P1S1</accession>